<dbReference type="AlphaFoldDB" id="A0A1Y2ERA1"/>
<keyword evidence="1" id="KW-0472">Membrane</keyword>
<organism evidence="2 3">
    <name type="scientific">Protomyces lactucae-debilis</name>
    <dbReference type="NCBI Taxonomy" id="2754530"/>
    <lineage>
        <taxon>Eukaryota</taxon>
        <taxon>Fungi</taxon>
        <taxon>Dikarya</taxon>
        <taxon>Ascomycota</taxon>
        <taxon>Taphrinomycotina</taxon>
        <taxon>Taphrinomycetes</taxon>
        <taxon>Taphrinales</taxon>
        <taxon>Protomycetaceae</taxon>
        <taxon>Protomyces</taxon>
    </lineage>
</organism>
<dbReference type="GeneID" id="63788273"/>
<feature type="transmembrane region" description="Helical" evidence="1">
    <location>
        <begin position="124"/>
        <end position="145"/>
    </location>
</feature>
<feature type="transmembrane region" description="Helical" evidence="1">
    <location>
        <begin position="73"/>
        <end position="93"/>
    </location>
</feature>
<protein>
    <recommendedName>
        <fullName evidence="4">Transmembrane protein</fullName>
    </recommendedName>
</protein>
<name>A0A1Y2ERA1_PROLT</name>
<dbReference type="EMBL" id="MCFI01000031">
    <property type="protein sequence ID" value="ORY74121.1"/>
    <property type="molecule type" value="Genomic_DNA"/>
</dbReference>
<dbReference type="Proteomes" id="UP000193685">
    <property type="component" value="Unassembled WGS sequence"/>
</dbReference>
<gene>
    <name evidence="2" type="ORF">BCR37DRAFT_395842</name>
</gene>
<sequence length="162" mass="18525">MASRYQQLNHQYSRHNYGAPAPARKSGKKQKKQEPQAWKDFIEMLAMSTFFILIYWVSLWTATVAYTHRVPPMLTVTTVLLGLSIPVAAALSFRRCEIWYEYGALEYWQPVKDIIRQGTRRKGVAGILAALAIAFIFVVYGPFLYGAVCYVDELGQVEEHDD</sequence>
<reference evidence="2 3" key="1">
    <citation type="submission" date="2016-07" db="EMBL/GenBank/DDBJ databases">
        <title>Pervasive Adenine N6-methylation of Active Genes in Fungi.</title>
        <authorList>
            <consortium name="DOE Joint Genome Institute"/>
            <person name="Mondo S.J."/>
            <person name="Dannebaum R.O."/>
            <person name="Kuo R.C."/>
            <person name="Labutti K."/>
            <person name="Haridas S."/>
            <person name="Kuo A."/>
            <person name="Salamov A."/>
            <person name="Ahrendt S.R."/>
            <person name="Lipzen A."/>
            <person name="Sullivan W."/>
            <person name="Andreopoulos W.B."/>
            <person name="Clum A."/>
            <person name="Lindquist E."/>
            <person name="Daum C."/>
            <person name="Ramamoorthy G.K."/>
            <person name="Gryganskyi A."/>
            <person name="Culley D."/>
            <person name="Magnuson J.K."/>
            <person name="James T.Y."/>
            <person name="O'Malley M.A."/>
            <person name="Stajich J.E."/>
            <person name="Spatafora J.W."/>
            <person name="Visel A."/>
            <person name="Grigoriev I.V."/>
        </authorList>
    </citation>
    <scope>NUCLEOTIDE SEQUENCE [LARGE SCALE GENOMIC DNA]</scope>
    <source>
        <strain evidence="2 3">12-1054</strain>
    </source>
</reference>
<evidence type="ECO:0000313" key="2">
    <source>
        <dbReference type="EMBL" id="ORY74121.1"/>
    </source>
</evidence>
<proteinExistence type="predicted"/>
<feature type="transmembrane region" description="Helical" evidence="1">
    <location>
        <begin position="41"/>
        <end position="61"/>
    </location>
</feature>
<dbReference type="OrthoDB" id="10551817at2759"/>
<evidence type="ECO:0000313" key="3">
    <source>
        <dbReference type="Proteomes" id="UP000193685"/>
    </source>
</evidence>
<comment type="caution">
    <text evidence="2">The sequence shown here is derived from an EMBL/GenBank/DDBJ whole genome shotgun (WGS) entry which is preliminary data.</text>
</comment>
<keyword evidence="1" id="KW-0812">Transmembrane</keyword>
<dbReference type="RefSeq" id="XP_040721955.1">
    <property type="nucleotide sequence ID" value="XM_040871674.1"/>
</dbReference>
<evidence type="ECO:0000256" key="1">
    <source>
        <dbReference type="SAM" id="Phobius"/>
    </source>
</evidence>
<keyword evidence="3" id="KW-1185">Reference proteome</keyword>
<evidence type="ECO:0008006" key="4">
    <source>
        <dbReference type="Google" id="ProtNLM"/>
    </source>
</evidence>
<accession>A0A1Y2ERA1</accession>
<keyword evidence="1" id="KW-1133">Transmembrane helix</keyword>